<evidence type="ECO:0000259" key="1">
    <source>
        <dbReference type="Pfam" id="PF07727"/>
    </source>
</evidence>
<sequence length="106" mass="12460">MEDKRWRQVMEKEIKAIRKNDTWELSNLPKGHQAIGVKWVFKIKKNAKGEVERCEERLVAKEYKQQHGVDYDEVFAPIARMETICLLISIATQMGQEEKVLKLKMA</sequence>
<organism evidence="2 3">
    <name type="scientific">Mucuna pruriens</name>
    <name type="common">Velvet bean</name>
    <name type="synonym">Dolichos pruriens</name>
    <dbReference type="NCBI Taxonomy" id="157652"/>
    <lineage>
        <taxon>Eukaryota</taxon>
        <taxon>Viridiplantae</taxon>
        <taxon>Streptophyta</taxon>
        <taxon>Embryophyta</taxon>
        <taxon>Tracheophyta</taxon>
        <taxon>Spermatophyta</taxon>
        <taxon>Magnoliopsida</taxon>
        <taxon>eudicotyledons</taxon>
        <taxon>Gunneridae</taxon>
        <taxon>Pentapetalae</taxon>
        <taxon>rosids</taxon>
        <taxon>fabids</taxon>
        <taxon>Fabales</taxon>
        <taxon>Fabaceae</taxon>
        <taxon>Papilionoideae</taxon>
        <taxon>50 kb inversion clade</taxon>
        <taxon>NPAAA clade</taxon>
        <taxon>indigoferoid/millettioid clade</taxon>
        <taxon>Phaseoleae</taxon>
        <taxon>Mucuna</taxon>
    </lineage>
</organism>
<dbReference type="STRING" id="157652.A0A371H8E8"/>
<feature type="non-terminal residue" evidence="2">
    <location>
        <position position="1"/>
    </location>
</feature>
<reference evidence="2" key="1">
    <citation type="submission" date="2018-05" db="EMBL/GenBank/DDBJ databases">
        <title>Draft genome of Mucuna pruriens seed.</title>
        <authorList>
            <person name="Nnadi N.E."/>
            <person name="Vos R."/>
            <person name="Hasami M.H."/>
            <person name="Devisetty U.K."/>
            <person name="Aguiy J.C."/>
        </authorList>
    </citation>
    <scope>NUCLEOTIDE SEQUENCE [LARGE SCALE GENOMIC DNA]</scope>
    <source>
        <strain evidence="2">JCA_2017</strain>
    </source>
</reference>
<dbReference type="InterPro" id="IPR013103">
    <property type="entry name" value="RVT_2"/>
</dbReference>
<gene>
    <name evidence="2" type="ORF">CR513_17940</name>
</gene>
<dbReference type="AlphaFoldDB" id="A0A371H8E8"/>
<comment type="caution">
    <text evidence="2">The sequence shown here is derived from an EMBL/GenBank/DDBJ whole genome shotgun (WGS) entry which is preliminary data.</text>
</comment>
<dbReference type="Proteomes" id="UP000257109">
    <property type="component" value="Unassembled WGS sequence"/>
</dbReference>
<evidence type="ECO:0000313" key="2">
    <source>
        <dbReference type="EMBL" id="RDX99067.1"/>
    </source>
</evidence>
<proteinExistence type="predicted"/>
<dbReference type="Pfam" id="PF07727">
    <property type="entry name" value="RVT_2"/>
    <property type="match status" value="1"/>
</dbReference>
<dbReference type="EMBL" id="QJKJ01003316">
    <property type="protein sequence ID" value="RDX99067.1"/>
    <property type="molecule type" value="Genomic_DNA"/>
</dbReference>
<accession>A0A371H8E8</accession>
<evidence type="ECO:0000313" key="3">
    <source>
        <dbReference type="Proteomes" id="UP000257109"/>
    </source>
</evidence>
<name>A0A371H8E8_MUCPR</name>
<feature type="domain" description="Reverse transcriptase Ty1/copia-type" evidence="1">
    <location>
        <begin position="20"/>
        <end position="96"/>
    </location>
</feature>
<dbReference type="OrthoDB" id="1917367at2759"/>
<protein>
    <recommendedName>
        <fullName evidence="1">Reverse transcriptase Ty1/copia-type domain-containing protein</fullName>
    </recommendedName>
</protein>
<keyword evidence="3" id="KW-1185">Reference proteome</keyword>